<gene>
    <name evidence="1" type="ORF">LLJM1_05015</name>
</gene>
<dbReference type="Proteomes" id="UP000191806">
    <property type="component" value="Plasmid pJM1B"/>
</dbReference>
<protein>
    <submittedName>
        <fullName evidence="1">Uncharacterized protein</fullName>
    </submittedName>
</protein>
<evidence type="ECO:0000313" key="1">
    <source>
        <dbReference type="EMBL" id="ARE27305.1"/>
    </source>
</evidence>
<name>A0A1V0PDP9_LACLC</name>
<dbReference type="EMBL" id="CP016747">
    <property type="protein sequence ID" value="ARE27305.1"/>
    <property type="molecule type" value="Genomic_DNA"/>
</dbReference>
<reference evidence="1 2" key="1">
    <citation type="journal article" date="2017" name="BMC Genomics">
        <title>Comparative and functional genomics of the Lactococcus lactis taxon; insights into evolution and niche adaptation.</title>
        <authorList>
            <person name="Kelleher P."/>
            <person name="Bottacini F."/>
            <person name="Mahony J."/>
            <person name="Kilcawley K.N."/>
            <person name="van Sinderen D."/>
        </authorList>
    </citation>
    <scope>NUCLEOTIDE SEQUENCE [LARGE SCALE GENOMIC DNA]</scope>
    <source>
        <strain evidence="1 2">JM1</strain>
        <plasmid evidence="2">pjm1a</plasmid>
    </source>
</reference>
<evidence type="ECO:0000313" key="2">
    <source>
        <dbReference type="Proteomes" id="UP000191806"/>
    </source>
</evidence>
<dbReference type="AlphaFoldDB" id="A0A1V0PDP9"/>
<organism evidence="1 2">
    <name type="scientific">Lactococcus lactis subsp. cremoris</name>
    <name type="common">Streptococcus cremoris</name>
    <dbReference type="NCBI Taxonomy" id="1359"/>
    <lineage>
        <taxon>Bacteria</taxon>
        <taxon>Bacillati</taxon>
        <taxon>Bacillota</taxon>
        <taxon>Bacilli</taxon>
        <taxon>Lactobacillales</taxon>
        <taxon>Streptococcaceae</taxon>
        <taxon>Lactococcus</taxon>
    </lineage>
</organism>
<keyword evidence="1" id="KW-0614">Plasmid</keyword>
<sequence>MLILFSNEEVDNISQIMESNTNYVVLPIQGCTTTLFITIFKKFPHIDIIHIAGHTDNSRRNVMLKFVDSNMRFEAFKRATHSHQFSLAVLNCCSTFEFALGNKIPNASTCILHQDLVLRDVAYDFMECFFQTFEHTKDVHPSWDYAVQNSNENPPRYYCILPNLNS</sequence>
<geneLocation type="plasmid" evidence="2">
    <name>pjm1a</name>
</geneLocation>
<accession>A0A1V0PDP9</accession>
<proteinExistence type="predicted"/>
<dbReference type="RefSeq" id="WP_015081739.1">
    <property type="nucleotide sequence ID" value="NZ_CP016687.2"/>
</dbReference>